<name>A0A9X2S8W7_9FIRM</name>
<evidence type="ECO:0000313" key="2">
    <source>
        <dbReference type="Proteomes" id="UP001142078"/>
    </source>
</evidence>
<dbReference type="Proteomes" id="UP001142078">
    <property type="component" value="Unassembled WGS sequence"/>
</dbReference>
<dbReference type="RefSeq" id="WP_187116607.1">
    <property type="nucleotide sequence ID" value="NZ_CABKTM010000005.1"/>
</dbReference>
<evidence type="ECO:0000313" key="1">
    <source>
        <dbReference type="EMBL" id="MCR2045511.1"/>
    </source>
</evidence>
<keyword evidence="2" id="KW-1185">Reference proteome</keyword>
<organism evidence="1 2">
    <name type="scientific">Anaerosalibacter massiliensis</name>
    <dbReference type="NCBI Taxonomy" id="1347392"/>
    <lineage>
        <taxon>Bacteria</taxon>
        <taxon>Bacillati</taxon>
        <taxon>Bacillota</taxon>
        <taxon>Tissierellia</taxon>
        <taxon>Tissierellales</taxon>
        <taxon>Sporanaerobacteraceae</taxon>
        <taxon>Anaerosalibacter</taxon>
    </lineage>
</organism>
<dbReference type="EMBL" id="JANJZL010000019">
    <property type="protein sequence ID" value="MCR2045511.1"/>
    <property type="molecule type" value="Genomic_DNA"/>
</dbReference>
<comment type="caution">
    <text evidence="1">The sequence shown here is derived from an EMBL/GenBank/DDBJ whole genome shotgun (WGS) entry which is preliminary data.</text>
</comment>
<dbReference type="AlphaFoldDB" id="A0A9X2S8W7"/>
<accession>A0A9X2S8W7</accession>
<sequence>MTAQELINILMQVDPECKIKFNFNGDKLEVVNENYSITIYDEVFLNLKKVKE</sequence>
<gene>
    <name evidence="1" type="ORF">NSA23_15525</name>
</gene>
<proteinExistence type="predicted"/>
<protein>
    <submittedName>
        <fullName evidence="1">Uncharacterized protein</fullName>
    </submittedName>
</protein>
<reference evidence="1" key="1">
    <citation type="submission" date="2022-07" db="EMBL/GenBank/DDBJ databases">
        <title>Enhanced cultured diversity of the mouse gut microbiota enables custom-made synthetic communities.</title>
        <authorList>
            <person name="Afrizal A."/>
        </authorList>
    </citation>
    <scope>NUCLEOTIDE SEQUENCE</scope>
    <source>
        <strain evidence="1">DSM 29482</strain>
    </source>
</reference>